<evidence type="ECO:0000313" key="3">
    <source>
        <dbReference type="Proteomes" id="UP000717995"/>
    </source>
</evidence>
<protein>
    <submittedName>
        <fullName evidence="2">DUF2388 domain-containing protein</fullName>
    </submittedName>
</protein>
<dbReference type="PROSITE" id="PS51257">
    <property type="entry name" value="PROKAR_LIPOPROTEIN"/>
    <property type="match status" value="1"/>
</dbReference>
<feature type="chain" id="PRO_5045327757" evidence="1">
    <location>
        <begin position="22"/>
        <end position="110"/>
    </location>
</feature>
<dbReference type="RefSeq" id="WP_205348923.1">
    <property type="nucleotide sequence ID" value="NZ_JAFEUP010000003.1"/>
</dbReference>
<accession>A0ABS2IDY2</accession>
<dbReference type="Pfam" id="PF09498">
    <property type="entry name" value="DUF2388"/>
    <property type="match status" value="1"/>
</dbReference>
<name>A0ABS2IDY2_9GAMM</name>
<dbReference type="InterPro" id="IPR012661">
    <property type="entry name" value="CHP02448"/>
</dbReference>
<feature type="signal peptide" evidence="1">
    <location>
        <begin position="1"/>
        <end position="21"/>
    </location>
</feature>
<reference evidence="2 3" key="1">
    <citation type="submission" date="2021-02" db="EMBL/GenBank/DDBJ databases">
        <authorList>
            <person name="Lee D.-H."/>
        </authorList>
    </citation>
    <scope>NUCLEOTIDE SEQUENCE [LARGE SCALE GENOMIC DNA]</scope>
    <source>
        <strain evidence="2 3">UL073</strain>
    </source>
</reference>
<comment type="caution">
    <text evidence="2">The sequence shown here is derived from an EMBL/GenBank/DDBJ whole genome shotgun (WGS) entry which is preliminary data.</text>
</comment>
<evidence type="ECO:0000313" key="2">
    <source>
        <dbReference type="EMBL" id="MBM7061306.1"/>
    </source>
</evidence>
<dbReference type="Proteomes" id="UP000717995">
    <property type="component" value="Unassembled WGS sequence"/>
</dbReference>
<gene>
    <name evidence="2" type="ORF">JQX08_11375</name>
</gene>
<proteinExistence type="predicted"/>
<evidence type="ECO:0000256" key="1">
    <source>
        <dbReference type="SAM" id="SignalP"/>
    </source>
</evidence>
<organism evidence="2 3">
    <name type="scientific">Zestomonas insulae</name>
    <dbReference type="NCBI Taxonomy" id="2809017"/>
    <lineage>
        <taxon>Bacteria</taxon>
        <taxon>Pseudomonadati</taxon>
        <taxon>Pseudomonadota</taxon>
        <taxon>Gammaproteobacteria</taxon>
        <taxon>Pseudomonadales</taxon>
        <taxon>Pseudomonadaceae</taxon>
        <taxon>Zestomonas</taxon>
    </lineage>
</organism>
<keyword evidence="1" id="KW-0732">Signal</keyword>
<dbReference type="EMBL" id="JAFEUP010000003">
    <property type="protein sequence ID" value="MBM7061306.1"/>
    <property type="molecule type" value="Genomic_DNA"/>
</dbReference>
<keyword evidence="3" id="KW-1185">Reference proteome</keyword>
<sequence length="110" mass="11704">MLPTRHLLLVPLLFSACPAVALNGQGNGFDEATLYTSLGPTLASGWSSQTLSGSEPGDLNAYRDARDDAAAFIASAGAIRGARLERALRDYQARELPVQLELAYAIVSLR</sequence>